<evidence type="ECO:0000256" key="4">
    <source>
        <dbReference type="RuleBase" id="RU004020"/>
    </source>
</evidence>
<dbReference type="InterPro" id="IPR036388">
    <property type="entry name" value="WH-like_DNA-bd_sf"/>
</dbReference>
<evidence type="ECO:0000256" key="3">
    <source>
        <dbReference type="ARBA" id="ARBA00023242"/>
    </source>
</evidence>
<dbReference type="GO" id="GO:0003700">
    <property type="term" value="F:DNA-binding transcription factor activity"/>
    <property type="evidence" value="ECO:0007669"/>
    <property type="project" value="InterPro"/>
</dbReference>
<dbReference type="Proteomes" id="UP000794436">
    <property type="component" value="Unassembled WGS sequence"/>
</dbReference>
<name>A0A8K1FLV5_PYTOL</name>
<keyword evidence="8" id="KW-1185">Reference proteome</keyword>
<dbReference type="InterPro" id="IPR000232">
    <property type="entry name" value="HSF_DNA-bd"/>
</dbReference>
<dbReference type="SMART" id="SM00415">
    <property type="entry name" value="HSF"/>
    <property type="match status" value="1"/>
</dbReference>
<dbReference type="InterPro" id="IPR036390">
    <property type="entry name" value="WH_DNA-bd_sf"/>
</dbReference>
<evidence type="ECO:0000313" key="8">
    <source>
        <dbReference type="Proteomes" id="UP000794436"/>
    </source>
</evidence>
<comment type="similarity">
    <text evidence="4">Belongs to the HSF family.</text>
</comment>
<dbReference type="Gene3D" id="1.10.10.10">
    <property type="entry name" value="Winged helix-like DNA-binding domain superfamily/Winged helix DNA-binding domain"/>
    <property type="match status" value="1"/>
</dbReference>
<dbReference type="AlphaFoldDB" id="A0A8K1FLV5"/>
<organism evidence="7 8">
    <name type="scientific">Pythium oligandrum</name>
    <name type="common">Mycoparasitic fungus</name>
    <dbReference type="NCBI Taxonomy" id="41045"/>
    <lineage>
        <taxon>Eukaryota</taxon>
        <taxon>Sar</taxon>
        <taxon>Stramenopiles</taxon>
        <taxon>Oomycota</taxon>
        <taxon>Peronosporomycetes</taxon>
        <taxon>Pythiales</taxon>
        <taxon>Pythiaceae</taxon>
        <taxon>Pythium</taxon>
    </lineage>
</organism>
<evidence type="ECO:0000256" key="5">
    <source>
        <dbReference type="SAM" id="MobiDB-lite"/>
    </source>
</evidence>
<dbReference type="EMBL" id="SPLM01000037">
    <property type="protein sequence ID" value="TMW65639.1"/>
    <property type="molecule type" value="Genomic_DNA"/>
</dbReference>
<dbReference type="GO" id="GO:0043565">
    <property type="term" value="F:sequence-specific DNA binding"/>
    <property type="evidence" value="ECO:0007669"/>
    <property type="project" value="InterPro"/>
</dbReference>
<dbReference type="PANTHER" id="PTHR10015">
    <property type="entry name" value="HEAT SHOCK TRANSCRIPTION FACTOR"/>
    <property type="match status" value="1"/>
</dbReference>
<dbReference type="OrthoDB" id="70209at2759"/>
<keyword evidence="3" id="KW-0539">Nucleus</keyword>
<feature type="compositionally biased region" description="Basic residues" evidence="5">
    <location>
        <begin position="106"/>
        <end position="117"/>
    </location>
</feature>
<dbReference type="GO" id="GO:0005634">
    <property type="term" value="C:nucleus"/>
    <property type="evidence" value="ECO:0007669"/>
    <property type="project" value="UniProtKB-SubCell"/>
</dbReference>
<evidence type="ECO:0000259" key="6">
    <source>
        <dbReference type="SMART" id="SM00415"/>
    </source>
</evidence>
<dbReference type="Pfam" id="PF00447">
    <property type="entry name" value="HSF_DNA-bind"/>
    <property type="match status" value="1"/>
</dbReference>
<comment type="subcellular location">
    <subcellularLocation>
        <location evidence="1">Nucleus</location>
    </subcellularLocation>
</comment>
<proteinExistence type="inferred from homology"/>
<evidence type="ECO:0000256" key="1">
    <source>
        <dbReference type="ARBA" id="ARBA00004123"/>
    </source>
</evidence>
<reference evidence="7" key="1">
    <citation type="submission" date="2019-03" db="EMBL/GenBank/DDBJ databases">
        <title>Long read genome sequence of the mycoparasitic Pythium oligandrum ATCC 38472 isolated from sugarbeet rhizosphere.</title>
        <authorList>
            <person name="Gaulin E."/>
        </authorList>
    </citation>
    <scope>NUCLEOTIDE SEQUENCE</scope>
    <source>
        <strain evidence="7">ATCC 38472_TT</strain>
    </source>
</reference>
<sequence>MAASFVRKVYLMLDHEDPTVVSWDSAGDSFSIHDEKRLEDEILARYFRGHLETFRQQLLDFGFEQIVADYRMQQSNGAIVPVETYKHASFKRGNPSKLIEVVRVSSGKRRRNRKTTTKAKSSTEEAEDLTAPEVPERKPFFTDEDIVQWVPPSSADLPLPSNVPLITHDNPELPKGEQALKTLVRLITVPWALPEENERHLTFQRSEDGSNVVPGRMISNSRFLETSQLPDDVMESMLEWSKPTERDS</sequence>
<keyword evidence="2" id="KW-0238">DNA-binding</keyword>
<evidence type="ECO:0000313" key="7">
    <source>
        <dbReference type="EMBL" id="TMW65639.1"/>
    </source>
</evidence>
<protein>
    <recommendedName>
        <fullName evidence="6">HSF-type DNA-binding domain-containing protein</fullName>
    </recommendedName>
</protein>
<feature type="domain" description="HSF-type DNA-binding" evidence="6">
    <location>
        <begin position="1"/>
        <end position="104"/>
    </location>
</feature>
<dbReference type="SUPFAM" id="SSF46785">
    <property type="entry name" value="Winged helix' DNA-binding domain"/>
    <property type="match status" value="1"/>
</dbReference>
<dbReference type="PANTHER" id="PTHR10015:SF206">
    <property type="entry name" value="HSF-TYPE DNA-BINDING DOMAIN-CONTAINING PROTEIN"/>
    <property type="match status" value="1"/>
</dbReference>
<accession>A0A8K1FLV5</accession>
<feature type="region of interest" description="Disordered" evidence="5">
    <location>
        <begin position="105"/>
        <end position="131"/>
    </location>
</feature>
<evidence type="ECO:0000256" key="2">
    <source>
        <dbReference type="ARBA" id="ARBA00023125"/>
    </source>
</evidence>
<comment type="caution">
    <text evidence="7">The sequence shown here is derived from an EMBL/GenBank/DDBJ whole genome shotgun (WGS) entry which is preliminary data.</text>
</comment>
<gene>
    <name evidence="7" type="ORF">Poli38472_008281</name>
</gene>